<dbReference type="PANTHER" id="PTHR30255">
    <property type="entry name" value="SINGLE-STRANDED-DNA-SPECIFIC EXONUCLEASE RECJ"/>
    <property type="match status" value="1"/>
</dbReference>
<dbReference type="EMBL" id="AP024749">
    <property type="protein sequence ID" value="BCY27591.1"/>
    <property type="molecule type" value="Genomic_DNA"/>
</dbReference>
<evidence type="ECO:0000256" key="3">
    <source>
        <dbReference type="ARBA" id="ARBA00022722"/>
    </source>
</evidence>
<keyword evidence="10" id="KW-1185">Reference proteome</keyword>
<evidence type="ECO:0000259" key="7">
    <source>
        <dbReference type="Pfam" id="PF02272"/>
    </source>
</evidence>
<proteinExistence type="inferred from homology"/>
<dbReference type="InterPro" id="IPR004610">
    <property type="entry name" value="RecJ"/>
</dbReference>
<dbReference type="NCBIfam" id="TIGR00644">
    <property type="entry name" value="recJ"/>
    <property type="match status" value="1"/>
</dbReference>
<evidence type="ECO:0000313" key="9">
    <source>
        <dbReference type="EMBL" id="BCY27591.1"/>
    </source>
</evidence>
<comment type="similarity">
    <text evidence="1">Belongs to the RecJ family.</text>
</comment>
<keyword evidence="4" id="KW-0378">Hydrolase</keyword>
<evidence type="ECO:0000259" key="8">
    <source>
        <dbReference type="Pfam" id="PF17768"/>
    </source>
</evidence>
<dbReference type="InterPro" id="IPR003156">
    <property type="entry name" value="DHHA1_dom"/>
</dbReference>
<dbReference type="Pfam" id="PF01368">
    <property type="entry name" value="DHH"/>
    <property type="match status" value="1"/>
</dbReference>
<dbReference type="Gene3D" id="3.90.1640.30">
    <property type="match status" value="1"/>
</dbReference>
<dbReference type="Proteomes" id="UP000825258">
    <property type="component" value="Chromosome"/>
</dbReference>
<dbReference type="Gene3D" id="3.10.310.30">
    <property type="match status" value="1"/>
</dbReference>
<organism evidence="9 10">
    <name type="scientific">Flavobacterium okayamense</name>
    <dbReference type="NCBI Taxonomy" id="2830782"/>
    <lineage>
        <taxon>Bacteria</taxon>
        <taxon>Pseudomonadati</taxon>
        <taxon>Bacteroidota</taxon>
        <taxon>Flavobacteriia</taxon>
        <taxon>Flavobacteriales</taxon>
        <taxon>Flavobacteriaceae</taxon>
        <taxon>Flavobacterium</taxon>
    </lineage>
</organism>
<dbReference type="Pfam" id="PF02272">
    <property type="entry name" value="DHHA1"/>
    <property type="match status" value="1"/>
</dbReference>
<dbReference type="GO" id="GO:0004527">
    <property type="term" value="F:exonuclease activity"/>
    <property type="evidence" value="ECO:0007669"/>
    <property type="project" value="UniProtKB-KW"/>
</dbReference>
<dbReference type="InterPro" id="IPR051673">
    <property type="entry name" value="SSDNA_exonuclease_RecJ"/>
</dbReference>
<reference evidence="9 10" key="1">
    <citation type="submission" date="2021-06" db="EMBL/GenBank/DDBJ databases">
        <title>Whole genome sequences of Flavobacterium sp. KK2020170 and assembly.</title>
        <authorList>
            <person name="Kitahara K."/>
            <person name="Miyoshi S."/>
            <person name="Uesaka K."/>
        </authorList>
    </citation>
    <scope>NUCLEOTIDE SEQUENCE [LARGE SCALE GENOMIC DNA]</scope>
    <source>
        <strain evidence="9 10">KK2020170</strain>
    </source>
</reference>
<gene>
    <name evidence="9" type="primary">recJ</name>
    <name evidence="9" type="ORF">KK2020170_04590</name>
</gene>
<evidence type="ECO:0000313" key="10">
    <source>
        <dbReference type="Proteomes" id="UP000825258"/>
    </source>
</evidence>
<dbReference type="PANTHER" id="PTHR30255:SF2">
    <property type="entry name" value="SINGLE-STRANDED-DNA-SPECIFIC EXONUCLEASE RECJ"/>
    <property type="match status" value="1"/>
</dbReference>
<protein>
    <recommendedName>
        <fullName evidence="2">Single-stranded-DNA-specific exonuclease RecJ</fullName>
    </recommendedName>
</protein>
<feature type="domain" description="RecJ OB" evidence="8">
    <location>
        <begin position="453"/>
        <end position="560"/>
    </location>
</feature>
<evidence type="ECO:0000256" key="4">
    <source>
        <dbReference type="ARBA" id="ARBA00022801"/>
    </source>
</evidence>
<keyword evidence="5 9" id="KW-0269">Exonuclease</keyword>
<evidence type="ECO:0000256" key="2">
    <source>
        <dbReference type="ARBA" id="ARBA00019841"/>
    </source>
</evidence>
<dbReference type="SUPFAM" id="SSF64182">
    <property type="entry name" value="DHH phosphoesterases"/>
    <property type="match status" value="1"/>
</dbReference>
<evidence type="ECO:0000256" key="1">
    <source>
        <dbReference type="ARBA" id="ARBA00005915"/>
    </source>
</evidence>
<dbReference type="InterPro" id="IPR038763">
    <property type="entry name" value="DHH_sf"/>
</dbReference>
<feature type="domain" description="DDH" evidence="6">
    <location>
        <begin position="78"/>
        <end position="228"/>
    </location>
</feature>
<name>A0ABM7S1M8_9FLAO</name>
<dbReference type="RefSeq" id="WP_221259202.1">
    <property type="nucleotide sequence ID" value="NZ_AP024749.1"/>
</dbReference>
<dbReference type="InterPro" id="IPR001667">
    <property type="entry name" value="DDH_dom"/>
</dbReference>
<dbReference type="InterPro" id="IPR041122">
    <property type="entry name" value="RecJ_OB"/>
</dbReference>
<keyword evidence="3" id="KW-0540">Nuclease</keyword>
<feature type="domain" description="DHHA1" evidence="7">
    <location>
        <begin position="348"/>
        <end position="438"/>
    </location>
</feature>
<sequence length="566" mass="63821">MRWNLKSKPQKEKVQALQNALQVDEIVATLLVQRGIETFEQAKQFFRPTLEDLYDPYLMMDMDKAVNRIELAITNNERILVFGDYDVDGTTAVSLVSSYLKTITPNIATYIPDRYAEGYGVSYKGIDFADDNGFSLIIALDCGIKSIDHVKYAKEKGIDFIICDHHRPGEFLPDAVAILDPKREDCSYPYDELCGCGVGFKLIQALGKNRNQTIENLVPYLDLVATAIAADIVPITGENRVLAKFGLEVINSNPRAGIKALIQNVKKKELTITDVVFTVAPRINAAGRIHHGDYAVRLLTEFNLEQAEEVAKEIEQFNSDRKDLDKQITKEALLQIQENQEEKSFSTVVYNENWHKGVIGIVASRLVENYYRPTIVFTKSGDKLSASARSVKDFDIYNALEACSEHLEQFGGHMYAAGMTLLEENYQNFKQAFEEVVQQTLHPDLQTPEIEFDAEIQLTDINPKLVRILKQFEPYGPQNMTPLFLVKDLTDSGYAKTLGSEGEHLKAYVKQNDSDSFGAIGFGLGNKIDIVKNFSKFDAIVSIEENEWRDVVTLQLQLRDIKSLND</sequence>
<evidence type="ECO:0000256" key="5">
    <source>
        <dbReference type="ARBA" id="ARBA00022839"/>
    </source>
</evidence>
<accession>A0ABM7S1M8</accession>
<evidence type="ECO:0000259" key="6">
    <source>
        <dbReference type="Pfam" id="PF01368"/>
    </source>
</evidence>
<dbReference type="Pfam" id="PF17768">
    <property type="entry name" value="RecJ_OB"/>
    <property type="match status" value="1"/>
</dbReference>